<evidence type="ECO:0000256" key="14">
    <source>
        <dbReference type="ARBA" id="ARBA00023110"/>
    </source>
</evidence>
<evidence type="ECO:0000313" key="23">
    <source>
        <dbReference type="EMBL" id="ORY16690.1"/>
    </source>
</evidence>
<keyword evidence="10" id="KW-0227">DNA damage</keyword>
<dbReference type="PANTHER" id="PTHR14134">
    <property type="entry name" value="E3 UBIQUITIN-PROTEIN LIGASE RAD18"/>
    <property type="match status" value="1"/>
</dbReference>
<comment type="pathway">
    <text evidence="3">Protein modification; protein ubiquitination.</text>
</comment>
<dbReference type="InterPro" id="IPR001841">
    <property type="entry name" value="Znf_RING"/>
</dbReference>
<gene>
    <name evidence="23" type="ORF">BCR34DRAFT_597402</name>
</gene>
<dbReference type="GO" id="GO:0097505">
    <property type="term" value="C:Rad6-Rad18 complex"/>
    <property type="evidence" value="ECO:0007669"/>
    <property type="project" value="TreeGrafter"/>
</dbReference>
<dbReference type="InterPro" id="IPR003613">
    <property type="entry name" value="Ubox_domain"/>
</dbReference>
<evidence type="ECO:0000256" key="12">
    <source>
        <dbReference type="ARBA" id="ARBA00022786"/>
    </source>
</evidence>
<proteinExistence type="inferred from homology"/>
<dbReference type="EMBL" id="MCFA01000016">
    <property type="protein sequence ID" value="ORY16690.1"/>
    <property type="molecule type" value="Genomic_DNA"/>
</dbReference>
<accession>A0A1Y2A2Q3</accession>
<keyword evidence="16" id="KW-0234">DNA repair</keyword>
<evidence type="ECO:0000256" key="11">
    <source>
        <dbReference type="ARBA" id="ARBA00022771"/>
    </source>
</evidence>
<keyword evidence="14" id="KW-0413">Isomerase</keyword>
<dbReference type="STRING" id="1231657.A0A1Y2A2Q3"/>
<dbReference type="GO" id="GO:0061630">
    <property type="term" value="F:ubiquitin protein ligase activity"/>
    <property type="evidence" value="ECO:0007669"/>
    <property type="project" value="UniProtKB-EC"/>
</dbReference>
<dbReference type="PROSITE" id="PS50089">
    <property type="entry name" value="ZF_RING_2"/>
    <property type="match status" value="1"/>
</dbReference>
<keyword evidence="14" id="KW-0697">Rotamase</keyword>
<dbReference type="InterPro" id="IPR013083">
    <property type="entry name" value="Znf_RING/FYVE/PHD"/>
</dbReference>
<evidence type="ECO:0000256" key="3">
    <source>
        <dbReference type="ARBA" id="ARBA00004906"/>
    </source>
</evidence>
<evidence type="ECO:0000256" key="9">
    <source>
        <dbReference type="ARBA" id="ARBA00022723"/>
    </source>
</evidence>
<evidence type="ECO:0000256" key="21">
    <source>
        <dbReference type="PROSITE-ProRule" id="PRU00175"/>
    </source>
</evidence>
<dbReference type="GO" id="GO:0006281">
    <property type="term" value="P:DNA repair"/>
    <property type="evidence" value="ECO:0007669"/>
    <property type="project" value="UniProtKB-KW"/>
</dbReference>
<dbReference type="SMART" id="SM00504">
    <property type="entry name" value="Ubox"/>
    <property type="match status" value="1"/>
</dbReference>
<keyword evidence="15" id="KW-0238">DNA-binding</keyword>
<dbReference type="Pfam" id="PF13923">
    <property type="entry name" value="zf-C3HC4_2"/>
    <property type="match status" value="1"/>
</dbReference>
<evidence type="ECO:0000256" key="20">
    <source>
        <dbReference type="ARBA" id="ARBA00082369"/>
    </source>
</evidence>
<evidence type="ECO:0000256" key="13">
    <source>
        <dbReference type="ARBA" id="ARBA00022833"/>
    </source>
</evidence>
<dbReference type="GO" id="GO:0003697">
    <property type="term" value="F:single-stranded DNA binding"/>
    <property type="evidence" value="ECO:0007669"/>
    <property type="project" value="InterPro"/>
</dbReference>
<dbReference type="GO" id="GO:0005634">
    <property type="term" value="C:nucleus"/>
    <property type="evidence" value="ECO:0007669"/>
    <property type="project" value="UniProtKB-SubCell"/>
</dbReference>
<reference evidence="23 24" key="1">
    <citation type="submission" date="2016-07" db="EMBL/GenBank/DDBJ databases">
        <title>Pervasive Adenine N6-methylation of Active Genes in Fungi.</title>
        <authorList>
            <consortium name="DOE Joint Genome Institute"/>
            <person name="Mondo S.J."/>
            <person name="Dannebaum R.O."/>
            <person name="Kuo R.C."/>
            <person name="Labutti K."/>
            <person name="Haridas S."/>
            <person name="Kuo A."/>
            <person name="Salamov A."/>
            <person name="Ahrendt S.R."/>
            <person name="Lipzen A."/>
            <person name="Sullivan W."/>
            <person name="Andreopoulos W.B."/>
            <person name="Clum A."/>
            <person name="Lindquist E."/>
            <person name="Daum C."/>
            <person name="Ramamoorthy G.K."/>
            <person name="Gryganskyi A."/>
            <person name="Culley D."/>
            <person name="Magnuson J.K."/>
            <person name="James T.Y."/>
            <person name="O'Malley M.A."/>
            <person name="Stajich J.E."/>
            <person name="Spatafora J.W."/>
            <person name="Visel A."/>
            <person name="Grigoriev I.V."/>
        </authorList>
    </citation>
    <scope>NUCLEOTIDE SEQUENCE [LARGE SCALE GENOMIC DNA]</scope>
    <source>
        <strain evidence="23 24">CBS 115471</strain>
    </source>
</reference>
<dbReference type="PANTHER" id="PTHR14134:SF2">
    <property type="entry name" value="E3 UBIQUITIN-PROTEIN LIGASE RAD18"/>
    <property type="match status" value="1"/>
</dbReference>
<dbReference type="Gene3D" id="3.30.40.10">
    <property type="entry name" value="Zinc/RING finger domain, C3HC4 (zinc finger)"/>
    <property type="match status" value="1"/>
</dbReference>
<keyword evidence="9" id="KW-0479">Metal-binding</keyword>
<dbReference type="GO" id="GO:0006513">
    <property type="term" value="P:protein monoubiquitination"/>
    <property type="evidence" value="ECO:0007669"/>
    <property type="project" value="InterPro"/>
</dbReference>
<comment type="catalytic activity">
    <reaction evidence="1">
        <text>S-ubiquitinyl-[E2 ubiquitin-conjugating enzyme]-L-cysteine + [acceptor protein]-L-lysine = [E2 ubiquitin-conjugating enzyme]-L-cysteine + N(6)-ubiquitinyl-[acceptor protein]-L-lysine.</text>
        <dbReference type="EC" id="2.3.2.27"/>
    </reaction>
</comment>
<keyword evidence="8" id="KW-0808">Transferase</keyword>
<dbReference type="FunFam" id="3.30.40.10:FF:000172">
    <property type="entry name" value="E3 ubiquitin-protein ligase RAD18"/>
    <property type="match status" value="1"/>
</dbReference>
<evidence type="ECO:0000256" key="4">
    <source>
        <dbReference type="ARBA" id="ARBA00009506"/>
    </source>
</evidence>
<evidence type="ECO:0000256" key="6">
    <source>
        <dbReference type="ARBA" id="ARBA00013194"/>
    </source>
</evidence>
<sequence length="126" mass="14181">MDPSLDLPDSTDWLGTSLSAFEPLEAALRCEICKEFYDTPVITSCSHTFCSRCIRRCITVDGKCPTCKKQVQADKLVPNYVAREIVERFQFARPRAMELAKQDSVVAPAKETVHAIEADEKPDEAW</sequence>
<evidence type="ECO:0000256" key="5">
    <source>
        <dbReference type="ARBA" id="ARBA00012483"/>
    </source>
</evidence>
<evidence type="ECO:0000256" key="15">
    <source>
        <dbReference type="ARBA" id="ARBA00023125"/>
    </source>
</evidence>
<keyword evidence="17" id="KW-0539">Nucleus</keyword>
<dbReference type="GO" id="GO:0008270">
    <property type="term" value="F:zinc ion binding"/>
    <property type="evidence" value="ECO:0007669"/>
    <property type="project" value="UniProtKB-KW"/>
</dbReference>
<keyword evidence="13" id="KW-0862">Zinc</keyword>
<dbReference type="GO" id="GO:0006301">
    <property type="term" value="P:DNA damage tolerance"/>
    <property type="evidence" value="ECO:0007669"/>
    <property type="project" value="InterPro"/>
</dbReference>
<dbReference type="Proteomes" id="UP000193144">
    <property type="component" value="Unassembled WGS sequence"/>
</dbReference>
<dbReference type="OrthoDB" id="9049620at2759"/>
<dbReference type="AlphaFoldDB" id="A0A1Y2A2Q3"/>
<dbReference type="GO" id="GO:0003755">
    <property type="term" value="F:peptidyl-prolyl cis-trans isomerase activity"/>
    <property type="evidence" value="ECO:0007669"/>
    <property type="project" value="UniProtKB-KW"/>
</dbReference>
<dbReference type="InterPro" id="IPR017907">
    <property type="entry name" value="Znf_RING_CS"/>
</dbReference>
<dbReference type="EC" id="2.3.2.27" evidence="5"/>
<keyword evidence="12" id="KW-0833">Ubl conjugation pathway</keyword>
<evidence type="ECO:0000256" key="10">
    <source>
        <dbReference type="ARBA" id="ARBA00022763"/>
    </source>
</evidence>
<evidence type="ECO:0000259" key="22">
    <source>
        <dbReference type="PROSITE" id="PS50089"/>
    </source>
</evidence>
<evidence type="ECO:0000256" key="17">
    <source>
        <dbReference type="ARBA" id="ARBA00023242"/>
    </source>
</evidence>
<name>A0A1Y2A2Q3_9PLEO</name>
<evidence type="ECO:0000256" key="16">
    <source>
        <dbReference type="ARBA" id="ARBA00023204"/>
    </source>
</evidence>
<organism evidence="23 24">
    <name type="scientific">Clohesyomyces aquaticus</name>
    <dbReference type="NCBI Taxonomy" id="1231657"/>
    <lineage>
        <taxon>Eukaryota</taxon>
        <taxon>Fungi</taxon>
        <taxon>Dikarya</taxon>
        <taxon>Ascomycota</taxon>
        <taxon>Pezizomycotina</taxon>
        <taxon>Dothideomycetes</taxon>
        <taxon>Pleosporomycetidae</taxon>
        <taxon>Pleosporales</taxon>
        <taxon>Lindgomycetaceae</taxon>
        <taxon>Clohesyomyces</taxon>
    </lineage>
</organism>
<dbReference type="PROSITE" id="PS00518">
    <property type="entry name" value="ZF_RING_1"/>
    <property type="match status" value="1"/>
</dbReference>
<evidence type="ECO:0000256" key="19">
    <source>
        <dbReference type="ARBA" id="ARBA00074353"/>
    </source>
</evidence>
<evidence type="ECO:0000256" key="18">
    <source>
        <dbReference type="ARBA" id="ARBA00031783"/>
    </source>
</evidence>
<comment type="caution">
    <text evidence="23">The sequence shown here is derived from an EMBL/GenBank/DDBJ whole genome shotgun (WGS) entry which is preliminary data.</text>
</comment>
<feature type="domain" description="RING-type" evidence="22">
    <location>
        <begin position="30"/>
        <end position="68"/>
    </location>
</feature>
<evidence type="ECO:0000256" key="1">
    <source>
        <dbReference type="ARBA" id="ARBA00000900"/>
    </source>
</evidence>
<dbReference type="EC" id="5.2.1.8" evidence="6"/>
<evidence type="ECO:0000256" key="2">
    <source>
        <dbReference type="ARBA" id="ARBA00004123"/>
    </source>
</evidence>
<keyword evidence="24" id="KW-1185">Reference proteome</keyword>
<protein>
    <recommendedName>
        <fullName evidence="7">Postreplication repair E3 ubiquitin-protein ligase RAD18</fullName>
        <ecNumber evidence="5">2.3.2.27</ecNumber>
        <ecNumber evidence="6">5.2.1.8</ecNumber>
    </recommendedName>
    <alternativeName>
        <fullName evidence="19">Postreplication repair E3 ubiquitin-protein ligase rad18</fullName>
    </alternativeName>
    <alternativeName>
        <fullName evidence="18 20">RING-type E3 ubiquitin transferase RAD18</fullName>
    </alternativeName>
</protein>
<keyword evidence="11 21" id="KW-0863">Zinc-finger</keyword>
<dbReference type="SUPFAM" id="SSF57850">
    <property type="entry name" value="RING/U-box"/>
    <property type="match status" value="1"/>
</dbReference>
<comment type="similarity">
    <text evidence="4">Belongs to the RAD18 family.</text>
</comment>
<dbReference type="InterPro" id="IPR039577">
    <property type="entry name" value="Rad18"/>
</dbReference>
<dbReference type="SMART" id="SM00184">
    <property type="entry name" value="RING"/>
    <property type="match status" value="1"/>
</dbReference>
<comment type="subcellular location">
    <subcellularLocation>
        <location evidence="2">Nucleus</location>
    </subcellularLocation>
</comment>
<evidence type="ECO:0000256" key="7">
    <source>
        <dbReference type="ARBA" id="ARBA00015551"/>
    </source>
</evidence>
<evidence type="ECO:0000256" key="8">
    <source>
        <dbReference type="ARBA" id="ARBA00022679"/>
    </source>
</evidence>
<evidence type="ECO:0000313" key="24">
    <source>
        <dbReference type="Proteomes" id="UP000193144"/>
    </source>
</evidence>